<dbReference type="Gene3D" id="3.90.1300.10">
    <property type="entry name" value="Amidase signature (AS) domain"/>
    <property type="match status" value="2"/>
</dbReference>
<comment type="caution">
    <text evidence="6">The sequence shown here is derived from an EMBL/GenBank/DDBJ whole genome shotgun (WGS) entry which is preliminary data.</text>
</comment>
<dbReference type="PANTHER" id="PTHR46072">
    <property type="entry name" value="AMIDASE-RELATED-RELATED"/>
    <property type="match status" value="1"/>
</dbReference>
<comment type="similarity">
    <text evidence="1">Belongs to the amidase family.</text>
</comment>
<evidence type="ECO:0000313" key="7">
    <source>
        <dbReference type="Proteomes" id="UP000663827"/>
    </source>
</evidence>
<evidence type="ECO:0000313" key="6">
    <source>
        <dbReference type="EMBL" id="CAE7062050.1"/>
    </source>
</evidence>
<evidence type="ECO:0000256" key="3">
    <source>
        <dbReference type="PIRSR" id="PIRSR001221-1"/>
    </source>
</evidence>
<proteinExistence type="inferred from homology"/>
<feature type="active site" description="Charge relay system" evidence="3">
    <location>
        <position position="156"/>
    </location>
</feature>
<feature type="active site" description="Charge relay system" evidence="3">
    <location>
        <position position="232"/>
    </location>
</feature>
<dbReference type="InterPro" id="IPR023631">
    <property type="entry name" value="Amidase_dom"/>
</dbReference>
<evidence type="ECO:0000256" key="2">
    <source>
        <dbReference type="ARBA" id="ARBA00022801"/>
    </source>
</evidence>
<dbReference type="Pfam" id="PF01425">
    <property type="entry name" value="Amidase"/>
    <property type="match status" value="2"/>
</dbReference>
<dbReference type="Proteomes" id="UP000663827">
    <property type="component" value="Unassembled WGS sequence"/>
</dbReference>
<evidence type="ECO:0000256" key="1">
    <source>
        <dbReference type="ARBA" id="ARBA00009199"/>
    </source>
</evidence>
<reference evidence="6" key="1">
    <citation type="submission" date="2021-01" db="EMBL/GenBank/DDBJ databases">
        <authorList>
            <person name="Kaushik A."/>
        </authorList>
    </citation>
    <scope>NUCLEOTIDE SEQUENCE</scope>
    <source>
        <strain evidence="6">AG5</strain>
    </source>
</reference>
<sequence length="599" mass="65266">MVNVEILSVSSTPRSLGDTSDSKIIKLDWETAAARKREDRANRLKPYSHWSLGDLTPPLSQKNVTSLVHARLTDRERSFLASDVTDLTQRLASRECTSLEVTTAFCKATYAAQELTNCITEVMFSQALSRAQELDVHISQTGKVVGPLHGIPISIKDHICVKGEDTSTGFVAWAGRTIAEEDATIVQILRAAGAIIYVKTTNPQSLFAFETFSNIYGNTTNPHNRSLTSGGSSGGEGALIGSRASLLGVGTDIGGSIVRWCHYCIQVSFLTKINAFRGPSAWCGLYGLKPSSHRLPASGLERPCNGMENIVGVIGPMAHSSRDLELFFKVVSGSEPWKIDFSALCMPWNQSAAEAGLNEKLVVGFFVDDGIVAPHPPIVERLHKTRRALIAAGHEVIDWTPMDHMEAFELTVKLYMLDGGDDIRAILAESGEPPIPQLASILPDPKAGGACTLAQSWAMNIRRDQFRARALKHWNQTALLSKSGRSVDVVLCPAAPTLAPPHGTTRWVGYTSYWNLLDLPAVVFPSGEPFDASAWELATGLSSGEPRNEIDAFVKAQWDPKTFDNAPIGLQLVGNRWQEERLLAALKHIENAVAQYEQS</sequence>
<feature type="binding site" evidence="4">
    <location>
        <position position="206"/>
    </location>
    <ligand>
        <name>substrate</name>
    </ligand>
</feature>
<dbReference type="GO" id="GO:0016787">
    <property type="term" value="F:hydrolase activity"/>
    <property type="evidence" value="ECO:0007669"/>
    <property type="project" value="UniProtKB-KW"/>
</dbReference>
<dbReference type="EMBL" id="CAJNJQ010000186">
    <property type="protein sequence ID" value="CAE7062050.1"/>
    <property type="molecule type" value="Genomic_DNA"/>
</dbReference>
<feature type="binding site" evidence="4">
    <location>
        <begin position="253"/>
        <end position="256"/>
    </location>
    <ligand>
        <name>substrate</name>
    </ligand>
</feature>
<name>A0A8H3DSD7_9AGAM</name>
<dbReference type="InterPro" id="IPR036928">
    <property type="entry name" value="AS_sf"/>
</dbReference>
<keyword evidence="2" id="KW-0378">Hydrolase</keyword>
<feature type="domain" description="Amidase" evidence="5">
    <location>
        <begin position="277"/>
        <end position="583"/>
    </location>
</feature>
<organism evidence="6 7">
    <name type="scientific">Rhizoctonia solani</name>
    <dbReference type="NCBI Taxonomy" id="456999"/>
    <lineage>
        <taxon>Eukaryota</taxon>
        <taxon>Fungi</taxon>
        <taxon>Dikarya</taxon>
        <taxon>Basidiomycota</taxon>
        <taxon>Agaricomycotina</taxon>
        <taxon>Agaricomycetes</taxon>
        <taxon>Cantharellales</taxon>
        <taxon>Ceratobasidiaceae</taxon>
        <taxon>Rhizoctonia</taxon>
    </lineage>
</organism>
<evidence type="ECO:0000256" key="4">
    <source>
        <dbReference type="PIRSR" id="PIRSR001221-2"/>
    </source>
</evidence>
<protein>
    <recommendedName>
        <fullName evidence="5">Amidase domain-containing protein</fullName>
    </recommendedName>
</protein>
<evidence type="ECO:0000259" key="5">
    <source>
        <dbReference type="Pfam" id="PF01425"/>
    </source>
</evidence>
<dbReference type="SUPFAM" id="SSF75304">
    <property type="entry name" value="Amidase signature (AS) enzymes"/>
    <property type="match status" value="1"/>
</dbReference>
<dbReference type="PIRSF" id="PIRSF001221">
    <property type="entry name" value="Amidase_fungi"/>
    <property type="match status" value="1"/>
</dbReference>
<accession>A0A8H3DSD7</accession>
<feature type="domain" description="Amidase" evidence="5">
    <location>
        <begin position="100"/>
        <end position="264"/>
    </location>
</feature>
<feature type="active site" description="Acyl-ester intermediate" evidence="3">
    <location>
        <position position="256"/>
    </location>
</feature>
<dbReference type="AlphaFoldDB" id="A0A8H3DSD7"/>
<feature type="binding site" evidence="4">
    <location>
        <position position="232"/>
    </location>
    <ligand>
        <name>substrate</name>
    </ligand>
</feature>
<gene>
    <name evidence="6" type="ORF">RDB_LOCUS8591</name>
</gene>